<protein>
    <submittedName>
        <fullName evidence="1">Uncharacterized protein</fullName>
    </submittedName>
</protein>
<proteinExistence type="predicted"/>
<dbReference type="EMBL" id="CM046109">
    <property type="protein sequence ID" value="KAI8442170.1"/>
    <property type="molecule type" value="Genomic_DNA"/>
</dbReference>
<sequence>MYCANIPILSEWCSWALGVGGAAAARAHLDEVLRRAGPDPLSGKLFWDAKHELEKAQLESMRYTSRAE</sequence>
<keyword evidence="2" id="KW-1185">Reference proteome</keyword>
<organism evidence="1 2">
    <name type="scientific">Choristoneura fumiferana</name>
    <name type="common">Spruce budworm moth</name>
    <name type="synonym">Archips fumiferana</name>
    <dbReference type="NCBI Taxonomy" id="7141"/>
    <lineage>
        <taxon>Eukaryota</taxon>
        <taxon>Metazoa</taxon>
        <taxon>Ecdysozoa</taxon>
        <taxon>Arthropoda</taxon>
        <taxon>Hexapoda</taxon>
        <taxon>Insecta</taxon>
        <taxon>Pterygota</taxon>
        <taxon>Neoptera</taxon>
        <taxon>Endopterygota</taxon>
        <taxon>Lepidoptera</taxon>
        <taxon>Glossata</taxon>
        <taxon>Ditrysia</taxon>
        <taxon>Tortricoidea</taxon>
        <taxon>Tortricidae</taxon>
        <taxon>Tortricinae</taxon>
        <taxon>Choristoneura</taxon>
    </lineage>
</organism>
<comment type="caution">
    <text evidence="1">The sequence shown here is derived from an EMBL/GenBank/DDBJ whole genome shotgun (WGS) entry which is preliminary data.</text>
</comment>
<reference evidence="1 2" key="1">
    <citation type="journal article" date="2022" name="Genome Biol. Evol.">
        <title>The Spruce Budworm Genome: Reconstructing the Evolutionary History of Antifreeze Proteins.</title>
        <authorList>
            <person name="Beliveau C."/>
            <person name="Gagne P."/>
            <person name="Picq S."/>
            <person name="Vernygora O."/>
            <person name="Keeling C.I."/>
            <person name="Pinkney K."/>
            <person name="Doucet D."/>
            <person name="Wen F."/>
            <person name="Johnston J.S."/>
            <person name="Maaroufi H."/>
            <person name="Boyle B."/>
            <person name="Laroche J."/>
            <person name="Dewar K."/>
            <person name="Juretic N."/>
            <person name="Blackburn G."/>
            <person name="Nisole A."/>
            <person name="Brunet B."/>
            <person name="Brandao M."/>
            <person name="Lumley L."/>
            <person name="Duan J."/>
            <person name="Quan G."/>
            <person name="Lucarotti C.J."/>
            <person name="Roe A.D."/>
            <person name="Sperling F.A.H."/>
            <person name="Levesque R.C."/>
            <person name="Cusson M."/>
        </authorList>
    </citation>
    <scope>NUCLEOTIDE SEQUENCE [LARGE SCALE GENOMIC DNA]</scope>
    <source>
        <strain evidence="1">Glfc:IPQL:Cfum</strain>
    </source>
</reference>
<name>A0ACC0L0P1_CHOFU</name>
<evidence type="ECO:0000313" key="1">
    <source>
        <dbReference type="EMBL" id="KAI8442170.1"/>
    </source>
</evidence>
<gene>
    <name evidence="1" type="ORF">MSG28_005778</name>
</gene>
<dbReference type="Proteomes" id="UP001064048">
    <property type="component" value="Chromosome 9"/>
</dbReference>
<evidence type="ECO:0000313" key="2">
    <source>
        <dbReference type="Proteomes" id="UP001064048"/>
    </source>
</evidence>
<accession>A0ACC0L0P1</accession>